<evidence type="ECO:0000256" key="2">
    <source>
        <dbReference type="ARBA" id="ARBA00007558"/>
    </source>
</evidence>
<dbReference type="Pfam" id="PF04884">
    <property type="entry name" value="UVB_sens_prot"/>
    <property type="match status" value="1"/>
</dbReference>
<keyword evidence="4" id="KW-1133">Transmembrane helix</keyword>
<evidence type="ECO:0000313" key="8">
    <source>
        <dbReference type="Proteomes" id="UP000305948"/>
    </source>
</evidence>
<keyword evidence="5" id="KW-0472">Membrane</keyword>
<sequence>MIPGHGVGDPSASATDAMILTIVQEVFSRLTTILGAYYFGISLFPEAKTYRFLADVLNDSAILLDSVSPLLASKSIPSVFPGSSLRIATLCLSGACRALCGIVAGGSKTALTIHFSEDGKVPGDIGDLNAKDGSRETVLSLLGMLSGTVVLRYLSTPAPTYVTLFVLIAGHLLANYLAVRAVTMRTLNCQRISLAWVTFYTSYTNTLGRPLGYPDTSQGGERQVIMRAPSPEHISSMERILFPSRAIRNREGSRVVGHATFASSLSQLVRTRLAQVGYQDYLESVMALHTAQKYIILTDELDTSLSAPLTIQIFLKEGHAPLDKLRAWSHAVEIGARWGSGVSALEVIEAAYRAVDSTFPTFVEKMREAGWNTDKGLVAPGPSRTISIYDGESKKEL</sequence>
<dbReference type="PANTHER" id="PTHR12770:SF31">
    <property type="entry name" value="RUS FAMILY MEMBER 1"/>
    <property type="match status" value="1"/>
</dbReference>
<dbReference type="InterPro" id="IPR006968">
    <property type="entry name" value="RUS_fam"/>
</dbReference>
<evidence type="ECO:0000256" key="4">
    <source>
        <dbReference type="ARBA" id="ARBA00022989"/>
    </source>
</evidence>
<dbReference type="Proteomes" id="UP000305948">
    <property type="component" value="Unassembled WGS sequence"/>
</dbReference>
<name>A0A5C3MWQ0_9AGAM</name>
<dbReference type="InterPro" id="IPR054549">
    <property type="entry name" value="UVB_sens_RUS_dom"/>
</dbReference>
<dbReference type="AlphaFoldDB" id="A0A5C3MWQ0"/>
<keyword evidence="3" id="KW-0812">Transmembrane</keyword>
<organism evidence="7 8">
    <name type="scientific">Heliocybe sulcata</name>
    <dbReference type="NCBI Taxonomy" id="5364"/>
    <lineage>
        <taxon>Eukaryota</taxon>
        <taxon>Fungi</taxon>
        <taxon>Dikarya</taxon>
        <taxon>Basidiomycota</taxon>
        <taxon>Agaricomycotina</taxon>
        <taxon>Agaricomycetes</taxon>
        <taxon>Gloeophyllales</taxon>
        <taxon>Gloeophyllaceae</taxon>
        <taxon>Heliocybe</taxon>
    </lineage>
</organism>
<evidence type="ECO:0000313" key="7">
    <source>
        <dbReference type="EMBL" id="TFK49285.1"/>
    </source>
</evidence>
<proteinExistence type="inferred from homology"/>
<feature type="domain" description="Protein root UVB sensitive/RUS" evidence="6">
    <location>
        <begin position="2"/>
        <end position="200"/>
    </location>
</feature>
<keyword evidence="8" id="KW-1185">Reference proteome</keyword>
<comment type="subcellular location">
    <subcellularLocation>
        <location evidence="1">Membrane</location>
    </subcellularLocation>
</comment>
<comment type="similarity">
    <text evidence="2">Belongs to the RUS1 family.</text>
</comment>
<dbReference type="OrthoDB" id="364779at2759"/>
<accession>A0A5C3MWQ0</accession>
<gene>
    <name evidence="7" type="ORF">OE88DRAFT_405924</name>
</gene>
<evidence type="ECO:0000256" key="1">
    <source>
        <dbReference type="ARBA" id="ARBA00004370"/>
    </source>
</evidence>
<dbReference type="PANTHER" id="PTHR12770">
    <property type="entry name" value="RUS1 FAMILY PROTEIN C16ORF58"/>
    <property type="match status" value="1"/>
</dbReference>
<dbReference type="EMBL" id="ML213516">
    <property type="protein sequence ID" value="TFK49285.1"/>
    <property type="molecule type" value="Genomic_DNA"/>
</dbReference>
<reference evidence="7 8" key="1">
    <citation type="journal article" date="2019" name="Nat. Ecol. Evol.">
        <title>Megaphylogeny resolves global patterns of mushroom evolution.</title>
        <authorList>
            <person name="Varga T."/>
            <person name="Krizsan K."/>
            <person name="Foldi C."/>
            <person name="Dima B."/>
            <person name="Sanchez-Garcia M."/>
            <person name="Sanchez-Ramirez S."/>
            <person name="Szollosi G.J."/>
            <person name="Szarkandi J.G."/>
            <person name="Papp V."/>
            <person name="Albert L."/>
            <person name="Andreopoulos W."/>
            <person name="Angelini C."/>
            <person name="Antonin V."/>
            <person name="Barry K.W."/>
            <person name="Bougher N.L."/>
            <person name="Buchanan P."/>
            <person name="Buyck B."/>
            <person name="Bense V."/>
            <person name="Catcheside P."/>
            <person name="Chovatia M."/>
            <person name="Cooper J."/>
            <person name="Damon W."/>
            <person name="Desjardin D."/>
            <person name="Finy P."/>
            <person name="Geml J."/>
            <person name="Haridas S."/>
            <person name="Hughes K."/>
            <person name="Justo A."/>
            <person name="Karasinski D."/>
            <person name="Kautmanova I."/>
            <person name="Kiss B."/>
            <person name="Kocsube S."/>
            <person name="Kotiranta H."/>
            <person name="LaButti K.M."/>
            <person name="Lechner B.E."/>
            <person name="Liimatainen K."/>
            <person name="Lipzen A."/>
            <person name="Lukacs Z."/>
            <person name="Mihaltcheva S."/>
            <person name="Morgado L.N."/>
            <person name="Niskanen T."/>
            <person name="Noordeloos M.E."/>
            <person name="Ohm R.A."/>
            <person name="Ortiz-Santana B."/>
            <person name="Ovrebo C."/>
            <person name="Racz N."/>
            <person name="Riley R."/>
            <person name="Savchenko A."/>
            <person name="Shiryaev A."/>
            <person name="Soop K."/>
            <person name="Spirin V."/>
            <person name="Szebenyi C."/>
            <person name="Tomsovsky M."/>
            <person name="Tulloss R.E."/>
            <person name="Uehling J."/>
            <person name="Grigoriev I.V."/>
            <person name="Vagvolgyi C."/>
            <person name="Papp T."/>
            <person name="Martin F.M."/>
            <person name="Miettinen O."/>
            <person name="Hibbett D.S."/>
            <person name="Nagy L.G."/>
        </authorList>
    </citation>
    <scope>NUCLEOTIDE SEQUENCE [LARGE SCALE GENOMIC DNA]</scope>
    <source>
        <strain evidence="7 8">OMC1185</strain>
    </source>
</reference>
<evidence type="ECO:0000259" key="6">
    <source>
        <dbReference type="Pfam" id="PF04884"/>
    </source>
</evidence>
<evidence type="ECO:0000256" key="3">
    <source>
        <dbReference type="ARBA" id="ARBA00022692"/>
    </source>
</evidence>
<protein>
    <submittedName>
        <fullName evidence="7">DUF647-domain-containing protein</fullName>
    </submittedName>
</protein>
<dbReference type="GO" id="GO:0016020">
    <property type="term" value="C:membrane"/>
    <property type="evidence" value="ECO:0007669"/>
    <property type="project" value="UniProtKB-SubCell"/>
</dbReference>
<evidence type="ECO:0000256" key="5">
    <source>
        <dbReference type="ARBA" id="ARBA00023136"/>
    </source>
</evidence>